<protein>
    <recommendedName>
        <fullName evidence="4">BNR repeat-containing family member</fullName>
    </recommendedName>
</protein>
<reference evidence="2 3" key="1">
    <citation type="submission" date="2019-06" db="EMBL/GenBank/DDBJ databases">
        <title>Erythrobacter insulae sp. nov., isolated from a tidal flat.</title>
        <authorList>
            <person name="Yoon J.-H."/>
        </authorList>
    </citation>
    <scope>NUCLEOTIDE SEQUENCE [LARGE SCALE GENOMIC DNA]</scope>
    <source>
        <strain evidence="2 3">JBTF-M21</strain>
    </source>
</reference>
<dbReference type="Proteomes" id="UP000316343">
    <property type="component" value="Unassembled WGS sequence"/>
</dbReference>
<dbReference type="Gene3D" id="2.115.10.20">
    <property type="entry name" value="Glycosyl hydrolase domain, family 43"/>
    <property type="match status" value="1"/>
</dbReference>
<dbReference type="Pfam" id="PF15892">
    <property type="entry name" value="BNR_4"/>
    <property type="match status" value="1"/>
</dbReference>
<organism evidence="2 3">
    <name type="scientific">Erythrobacter insulae</name>
    <dbReference type="NCBI Taxonomy" id="2584124"/>
    <lineage>
        <taxon>Bacteria</taxon>
        <taxon>Pseudomonadati</taxon>
        <taxon>Pseudomonadota</taxon>
        <taxon>Alphaproteobacteria</taxon>
        <taxon>Sphingomonadales</taxon>
        <taxon>Erythrobacteraceae</taxon>
        <taxon>Erythrobacter/Porphyrobacter group</taxon>
        <taxon>Erythrobacter</taxon>
    </lineage>
</organism>
<dbReference type="OrthoDB" id="223410at2"/>
<name>A0A547PDG8_9SPHN</name>
<feature type="signal peptide" evidence="1">
    <location>
        <begin position="1"/>
        <end position="27"/>
    </location>
</feature>
<keyword evidence="1" id="KW-0732">Signal</keyword>
<dbReference type="EMBL" id="VHJK01000001">
    <property type="protein sequence ID" value="TRD12094.1"/>
    <property type="molecule type" value="Genomic_DNA"/>
</dbReference>
<gene>
    <name evidence="2" type="ORF">FGU71_09650</name>
</gene>
<evidence type="ECO:0008006" key="4">
    <source>
        <dbReference type="Google" id="ProtNLM"/>
    </source>
</evidence>
<evidence type="ECO:0000313" key="3">
    <source>
        <dbReference type="Proteomes" id="UP000316343"/>
    </source>
</evidence>
<dbReference type="InterPro" id="IPR023296">
    <property type="entry name" value="Glyco_hydro_beta-prop_sf"/>
</dbReference>
<keyword evidence="3" id="KW-1185">Reference proteome</keyword>
<sequence>MRGSKILTKFTLLFALTVAGVSQPVLAEPVPSQPSDKLADEQLNLASEVEAIDFTWSGHRVFAQMIQRGDHQIIAYYDANRQMSIAHRAHQRTPWRYQKVPSFVGWDSHNYVTVDVDEEGYIHVMGNMHNDPLVYFRSTEPWNVRSLKQVDYIIDPERDTNVTYPRFMHDRDGRLIAIYRLGGSGNGRYYYHRYDTATKTWSLMHDGQFFDGEDERGAYYTGPVLGPDGNFHMIWVWRETPSAATNNNLSYVRSPDLVNWEDSNGKPVALPLIRSTGEIVDPVPTFGGMLNGQKKIGFDADERPMISYYKNDANGDTQIMLARKSGKGWTTHQISDWTGSKQFLDRGGSLNVSILVPQDPYVADDGTIRVRVQRDGEEIEFAVDPASNRTVRAGSSKSTPDVIGTFQDNPELVQFVRKAEGTPKESAYDFYLSWEANPPAQDQARGEIPAPATLRLHKIPR</sequence>
<evidence type="ECO:0000256" key="1">
    <source>
        <dbReference type="SAM" id="SignalP"/>
    </source>
</evidence>
<evidence type="ECO:0000313" key="2">
    <source>
        <dbReference type="EMBL" id="TRD12094.1"/>
    </source>
</evidence>
<feature type="chain" id="PRO_5021843936" description="BNR repeat-containing family member" evidence="1">
    <location>
        <begin position="28"/>
        <end position="461"/>
    </location>
</feature>
<proteinExistence type="predicted"/>
<comment type="caution">
    <text evidence="2">The sequence shown here is derived from an EMBL/GenBank/DDBJ whole genome shotgun (WGS) entry which is preliminary data.</text>
</comment>
<accession>A0A547PDG8</accession>
<dbReference type="AlphaFoldDB" id="A0A547PDG8"/>